<dbReference type="InterPro" id="IPR027434">
    <property type="entry name" value="Homing_endonucl"/>
</dbReference>
<proteinExistence type="predicted"/>
<dbReference type="Gene3D" id="3.10.28.10">
    <property type="entry name" value="Homing endonucleases"/>
    <property type="match status" value="1"/>
</dbReference>
<dbReference type="RefSeq" id="WP_189004567.1">
    <property type="nucleotide sequence ID" value="NZ_BMOD01000015.1"/>
</dbReference>
<comment type="caution">
    <text evidence="1">The sequence shown here is derived from an EMBL/GenBank/DDBJ whole genome shotgun (WGS) entry which is preliminary data.</text>
</comment>
<keyword evidence="2" id="KW-1185">Reference proteome</keyword>
<evidence type="ECO:0000313" key="2">
    <source>
        <dbReference type="Proteomes" id="UP000632222"/>
    </source>
</evidence>
<protein>
    <recommendedName>
        <fullName evidence="3">Homing endonuclease LAGLIDADG domain-containing protein</fullName>
    </recommendedName>
</protein>
<organism evidence="1 2">
    <name type="scientific">Deinococcus roseus</name>
    <dbReference type="NCBI Taxonomy" id="392414"/>
    <lineage>
        <taxon>Bacteria</taxon>
        <taxon>Thermotogati</taxon>
        <taxon>Deinococcota</taxon>
        <taxon>Deinococci</taxon>
        <taxon>Deinococcales</taxon>
        <taxon>Deinococcaceae</taxon>
        <taxon>Deinococcus</taxon>
    </lineage>
</organism>
<name>A0ABQ2D3Q4_9DEIO</name>
<sequence length="153" mass="17669">MNCRVSVGTEIDAYCAGLFDGEGWFEIARLKASKPKHGRYEFRYQPQARLQIREEVVVDFLVNHYGGSKSLCKARKEGHSDTYRWVITGVKLREFACRINPFLLAKKKQAQLIVEMLDLKHESGNKPISPEQYEVYTQIFSDLRELNRKGVGK</sequence>
<gene>
    <name evidence="1" type="ORF">GCM10008938_34060</name>
</gene>
<evidence type="ECO:0000313" key="1">
    <source>
        <dbReference type="EMBL" id="GGJ45007.1"/>
    </source>
</evidence>
<evidence type="ECO:0008006" key="3">
    <source>
        <dbReference type="Google" id="ProtNLM"/>
    </source>
</evidence>
<accession>A0ABQ2D3Q4</accession>
<reference evidence="2" key="1">
    <citation type="journal article" date="2019" name="Int. J. Syst. Evol. Microbiol.">
        <title>The Global Catalogue of Microorganisms (GCM) 10K type strain sequencing project: providing services to taxonomists for standard genome sequencing and annotation.</title>
        <authorList>
            <consortium name="The Broad Institute Genomics Platform"/>
            <consortium name="The Broad Institute Genome Sequencing Center for Infectious Disease"/>
            <person name="Wu L."/>
            <person name="Ma J."/>
        </authorList>
    </citation>
    <scope>NUCLEOTIDE SEQUENCE [LARGE SCALE GENOMIC DNA]</scope>
    <source>
        <strain evidence="2">JCM 14370</strain>
    </source>
</reference>
<dbReference type="EMBL" id="BMOD01000015">
    <property type="protein sequence ID" value="GGJ45007.1"/>
    <property type="molecule type" value="Genomic_DNA"/>
</dbReference>
<dbReference type="Proteomes" id="UP000632222">
    <property type="component" value="Unassembled WGS sequence"/>
</dbReference>
<dbReference type="SUPFAM" id="SSF55608">
    <property type="entry name" value="Homing endonucleases"/>
    <property type="match status" value="1"/>
</dbReference>